<accession>A0ABP2N5Z1</accession>
<gene>
    <name evidence="1" type="ORF">IYQ_01417</name>
</gene>
<reference evidence="1 2" key="1">
    <citation type="journal article" date="2012" name="Front. Microbiol.">
        <title>Draft Genome Sequence of the Virulent Strain 01-B526 of the Fish Pathogen Aeromonas salmonicida.</title>
        <authorList>
            <person name="Charette S.J."/>
            <person name="Brochu F."/>
            <person name="Boyle B."/>
            <person name="Filion G."/>
            <person name="Tanaka K.H."/>
            <person name="Derome N."/>
        </authorList>
    </citation>
    <scope>NUCLEOTIDE SEQUENCE [LARGE SCALE GENOMIC DNA]</scope>
    <source>
        <strain evidence="1 2">01-B526</strain>
    </source>
</reference>
<evidence type="ECO:0000313" key="2">
    <source>
        <dbReference type="Proteomes" id="UP000006428"/>
    </source>
</evidence>
<sequence>MVRILAFSPFQSQQGLETSASALYSPAQLSTWIKAEISTAVLRKA</sequence>
<protein>
    <submittedName>
        <fullName evidence="1">Uncharacterized protein</fullName>
    </submittedName>
</protein>
<comment type="caution">
    <text evidence="1">The sequence shown here is derived from an EMBL/GenBank/DDBJ whole genome shotgun (WGS) entry which is preliminary data.</text>
</comment>
<proteinExistence type="predicted"/>
<dbReference type="Proteomes" id="UP000006428">
    <property type="component" value="Unassembled WGS sequence"/>
</dbReference>
<keyword evidence="2" id="KW-1185">Reference proteome</keyword>
<organism evidence="1 2">
    <name type="scientific">Aeromonas salmonicida subsp. salmonicida 01-B526</name>
    <dbReference type="NCBI Taxonomy" id="1076135"/>
    <lineage>
        <taxon>Bacteria</taxon>
        <taxon>Pseudomonadati</taxon>
        <taxon>Pseudomonadota</taxon>
        <taxon>Gammaproteobacteria</taxon>
        <taxon>Aeromonadales</taxon>
        <taxon>Aeromonadaceae</taxon>
        <taxon>Aeromonas</taxon>
    </lineage>
</organism>
<name>A0ABP2N5Z1_AERSS</name>
<dbReference type="EMBL" id="AGVO01000002">
    <property type="protein sequence ID" value="EHI54395.1"/>
    <property type="molecule type" value="Genomic_DNA"/>
</dbReference>
<evidence type="ECO:0000313" key="1">
    <source>
        <dbReference type="EMBL" id="EHI54395.1"/>
    </source>
</evidence>